<proteinExistence type="predicted"/>
<dbReference type="EMBL" id="CP030840">
    <property type="protein sequence ID" value="AXC12802.1"/>
    <property type="molecule type" value="Genomic_DNA"/>
</dbReference>
<dbReference type="KEGG" id="abas:ACPOL_3517"/>
<evidence type="ECO:0000313" key="2">
    <source>
        <dbReference type="Proteomes" id="UP000253606"/>
    </source>
</evidence>
<dbReference type="AlphaFoldDB" id="A0A2Z5G120"/>
<keyword evidence="2" id="KW-1185">Reference proteome</keyword>
<accession>A0A2Z5G120</accession>
<dbReference type="Proteomes" id="UP000253606">
    <property type="component" value="Chromosome"/>
</dbReference>
<organism evidence="1 2">
    <name type="scientific">Acidisarcina polymorpha</name>
    <dbReference type="NCBI Taxonomy" id="2211140"/>
    <lineage>
        <taxon>Bacteria</taxon>
        <taxon>Pseudomonadati</taxon>
        <taxon>Acidobacteriota</taxon>
        <taxon>Terriglobia</taxon>
        <taxon>Terriglobales</taxon>
        <taxon>Acidobacteriaceae</taxon>
        <taxon>Acidisarcina</taxon>
    </lineage>
</organism>
<sequence length="104" mass="11758">MEEEMNSGHFKMSLTGEAPDSDLPAPIEALWWDAKGDWVRAHALVDELETTDGMAVHAYLHRKEGSDWNANYWYQRAGRTFHRPSLAAEWEALVDGLLAGSERS</sequence>
<evidence type="ECO:0000313" key="1">
    <source>
        <dbReference type="EMBL" id="AXC12802.1"/>
    </source>
</evidence>
<reference evidence="1 2" key="1">
    <citation type="journal article" date="2018" name="Front. Microbiol.">
        <title>Hydrolytic Capabilities as a Key to Environmental Success: Chitinolytic and Cellulolytic Acidobacteria From Acidic Sub-arctic Soils and Boreal Peatlands.</title>
        <authorList>
            <person name="Belova S.E."/>
            <person name="Ravin N.V."/>
            <person name="Pankratov T.A."/>
            <person name="Rakitin A.L."/>
            <person name="Ivanova A.A."/>
            <person name="Beletsky A.V."/>
            <person name="Mardanov A.V."/>
            <person name="Sinninghe Damste J.S."/>
            <person name="Dedysh S.N."/>
        </authorList>
    </citation>
    <scope>NUCLEOTIDE SEQUENCE [LARGE SCALE GENOMIC DNA]</scope>
    <source>
        <strain evidence="1 2">SBC82</strain>
    </source>
</reference>
<name>A0A2Z5G120_9BACT</name>
<protein>
    <submittedName>
        <fullName evidence="1">Uncharacterized protein</fullName>
    </submittedName>
</protein>
<gene>
    <name evidence="1" type="ORF">ACPOL_3517</name>
</gene>